<protein>
    <recommendedName>
        <fullName evidence="7">RING-type domain-containing protein</fullName>
    </recommendedName>
</protein>
<dbReference type="InterPro" id="IPR018957">
    <property type="entry name" value="Znf_C3HC4_RING-type"/>
</dbReference>
<accession>A0A1X7V6Q5</accession>
<keyword evidence="9" id="KW-1185">Reference proteome</keyword>
<dbReference type="InterPro" id="IPR001841">
    <property type="entry name" value="Znf_RING"/>
</dbReference>
<dbReference type="InterPro" id="IPR011042">
    <property type="entry name" value="6-blade_b-propeller_TolB-like"/>
</dbReference>
<dbReference type="Pfam" id="PF01436">
    <property type="entry name" value="NHL"/>
    <property type="match status" value="3"/>
</dbReference>
<keyword evidence="2" id="KW-0677">Repeat</keyword>
<dbReference type="CDD" id="cd05819">
    <property type="entry name" value="NHL"/>
    <property type="match status" value="1"/>
</dbReference>
<dbReference type="PROSITE" id="PS00518">
    <property type="entry name" value="ZF_RING_1"/>
    <property type="match status" value="1"/>
</dbReference>
<dbReference type="KEGG" id="aqu:105312224"/>
<keyword evidence="1" id="KW-0479">Metal-binding</keyword>
<feature type="repeat" description="NHL" evidence="6">
    <location>
        <begin position="455"/>
        <end position="495"/>
    </location>
</feature>
<dbReference type="AlphaFoldDB" id="A0A1X7V6Q5"/>
<dbReference type="InterPro" id="IPR017907">
    <property type="entry name" value="Znf_RING_CS"/>
</dbReference>
<dbReference type="InterPro" id="IPR013083">
    <property type="entry name" value="Znf_RING/FYVE/PHD"/>
</dbReference>
<reference evidence="8" key="2">
    <citation type="submission" date="2017-05" db="UniProtKB">
        <authorList>
            <consortium name="EnsemblMetazoa"/>
        </authorList>
    </citation>
    <scope>IDENTIFICATION</scope>
</reference>
<evidence type="ECO:0000256" key="3">
    <source>
        <dbReference type="ARBA" id="ARBA00022771"/>
    </source>
</evidence>
<dbReference type="SUPFAM" id="SSF101898">
    <property type="entry name" value="NHL repeat"/>
    <property type="match status" value="1"/>
</dbReference>
<dbReference type="GO" id="GO:0043161">
    <property type="term" value="P:proteasome-mediated ubiquitin-dependent protein catabolic process"/>
    <property type="evidence" value="ECO:0007669"/>
    <property type="project" value="TreeGrafter"/>
</dbReference>
<dbReference type="OrthoDB" id="10049451at2759"/>
<dbReference type="PROSITE" id="PS50089">
    <property type="entry name" value="ZF_RING_2"/>
    <property type="match status" value="1"/>
</dbReference>
<sequence length="634" mass="69924">MAGKEVPVPLIKLQEQITCAKCFNVFTKPKTLSCLHSFCQQCIEGLATISTLSVACPTCHQHTELPAHARAAGFSVAPQIVELKQMYDSQSVHVKCDICQDNIIASGYCKECNLSICHQCIEKHKDWPHEIKEFDEPLNDRLPVDKEVASHLKTILSAIGGRKAEIREQGEAVKKEIRSLLKSTIEDKFMEEIDEIVARKLQLLEKQKEESLNASGKIEEFHLVEKADIQFIRSNNDSISHHVGRIVSSAGLEECKVKEITAIKHIPKDQAISFELSIESPDDERSLLVLPASSLSLNVVVTPTITKPCQVINARVIPTDKPGVYQVICTPVIRGRHQVNVRALGVQLKLPSSFTIPFNPYDAAPIRVIPGVDNPRGIAVSDDGLIVVSEYKPCIMSIMIKEGKKLKSFSEGAALGFSRNNGLDIMEDSSILVADTDNHRILKISMDGKCDPVGGSRGAGELQFQFPTGVTASPINKHIYVADKNNHRVQVLNYDLKFCPGFGKSGTGNGEFNQPVDVAVDKEGNIYVTDSYNHRIQKFTHDGNYICQFGSQGSGPGQLNYPAGITVDTTGLVFVSECNNHRVSIFTSDGQYVNHFGGKGQNKDQFDSPYVGITFDKDGRLYVCDNLNNRIVVY</sequence>
<dbReference type="EnsemblMetazoa" id="XM_011404696.2">
    <property type="protein sequence ID" value="XP_011402998.1"/>
    <property type="gene ID" value="LOC105312224"/>
</dbReference>
<dbReference type="PANTHER" id="PTHR24104:SF25">
    <property type="entry name" value="PROTEIN LIN-41"/>
    <property type="match status" value="1"/>
</dbReference>
<keyword evidence="4" id="KW-0862">Zinc</keyword>
<dbReference type="PROSITE" id="PS51125">
    <property type="entry name" value="NHL"/>
    <property type="match status" value="4"/>
</dbReference>
<evidence type="ECO:0000256" key="2">
    <source>
        <dbReference type="ARBA" id="ARBA00022737"/>
    </source>
</evidence>
<proteinExistence type="predicted"/>
<dbReference type="GO" id="GO:0000209">
    <property type="term" value="P:protein polyubiquitination"/>
    <property type="evidence" value="ECO:0007669"/>
    <property type="project" value="TreeGrafter"/>
</dbReference>
<evidence type="ECO:0000256" key="5">
    <source>
        <dbReference type="PROSITE-ProRule" id="PRU00175"/>
    </source>
</evidence>
<evidence type="ECO:0000259" key="7">
    <source>
        <dbReference type="PROSITE" id="PS50089"/>
    </source>
</evidence>
<gene>
    <name evidence="8" type="primary">105312224</name>
</gene>
<evidence type="ECO:0000313" key="8">
    <source>
        <dbReference type="EnsemblMetazoa" id="Aqu2.1.35965_001"/>
    </source>
</evidence>
<dbReference type="GO" id="GO:0061630">
    <property type="term" value="F:ubiquitin protein ligase activity"/>
    <property type="evidence" value="ECO:0007669"/>
    <property type="project" value="TreeGrafter"/>
</dbReference>
<dbReference type="SUPFAM" id="SSF57850">
    <property type="entry name" value="RING/U-box"/>
    <property type="match status" value="1"/>
</dbReference>
<dbReference type="Proteomes" id="UP000007879">
    <property type="component" value="Unassembled WGS sequence"/>
</dbReference>
<evidence type="ECO:0000313" key="9">
    <source>
        <dbReference type="Proteomes" id="UP000007879"/>
    </source>
</evidence>
<feature type="repeat" description="NHL" evidence="6">
    <location>
        <begin position="502"/>
        <end position="542"/>
    </location>
</feature>
<dbReference type="Pfam" id="PF00097">
    <property type="entry name" value="zf-C3HC4"/>
    <property type="match status" value="1"/>
</dbReference>
<dbReference type="InterPro" id="IPR001258">
    <property type="entry name" value="NHL_repeat"/>
</dbReference>
<organism evidence="8">
    <name type="scientific">Amphimedon queenslandica</name>
    <name type="common">Sponge</name>
    <dbReference type="NCBI Taxonomy" id="400682"/>
    <lineage>
        <taxon>Eukaryota</taxon>
        <taxon>Metazoa</taxon>
        <taxon>Porifera</taxon>
        <taxon>Demospongiae</taxon>
        <taxon>Heteroscleromorpha</taxon>
        <taxon>Haplosclerida</taxon>
        <taxon>Niphatidae</taxon>
        <taxon>Amphimedon</taxon>
    </lineage>
</organism>
<dbReference type="eggNOG" id="KOG2177">
    <property type="taxonomic scope" value="Eukaryota"/>
</dbReference>
<evidence type="ECO:0000256" key="4">
    <source>
        <dbReference type="ARBA" id="ARBA00022833"/>
    </source>
</evidence>
<feature type="repeat" description="NHL" evidence="6">
    <location>
        <begin position="546"/>
        <end position="589"/>
    </location>
</feature>
<dbReference type="GO" id="GO:0008270">
    <property type="term" value="F:zinc ion binding"/>
    <property type="evidence" value="ECO:0007669"/>
    <property type="project" value="UniProtKB-KW"/>
</dbReference>
<name>A0A1X7V6Q5_AMPQE</name>
<dbReference type="OMA" id="YPQHITV"/>
<dbReference type="Gene3D" id="2.120.10.30">
    <property type="entry name" value="TolB, C-terminal domain"/>
    <property type="match status" value="3"/>
</dbReference>
<dbReference type="EnsemblMetazoa" id="Aqu2.1.35965_001">
    <property type="protein sequence ID" value="Aqu2.1.35965_001"/>
    <property type="gene ID" value="Aqu2.1.35965"/>
</dbReference>
<dbReference type="Gene3D" id="3.30.40.10">
    <property type="entry name" value="Zinc/RING finger domain, C3HC4 (zinc finger)"/>
    <property type="match status" value="1"/>
</dbReference>
<reference evidence="9" key="1">
    <citation type="journal article" date="2010" name="Nature">
        <title>The Amphimedon queenslandica genome and the evolution of animal complexity.</title>
        <authorList>
            <person name="Srivastava M."/>
            <person name="Simakov O."/>
            <person name="Chapman J."/>
            <person name="Fahey B."/>
            <person name="Gauthier M.E."/>
            <person name="Mitros T."/>
            <person name="Richards G.S."/>
            <person name="Conaco C."/>
            <person name="Dacre M."/>
            <person name="Hellsten U."/>
            <person name="Larroux C."/>
            <person name="Putnam N.H."/>
            <person name="Stanke M."/>
            <person name="Adamska M."/>
            <person name="Darling A."/>
            <person name="Degnan S.M."/>
            <person name="Oakley T.H."/>
            <person name="Plachetzki D.C."/>
            <person name="Zhai Y."/>
            <person name="Adamski M."/>
            <person name="Calcino A."/>
            <person name="Cummins S.F."/>
            <person name="Goodstein D.M."/>
            <person name="Harris C."/>
            <person name="Jackson D.J."/>
            <person name="Leys S.P."/>
            <person name="Shu S."/>
            <person name="Woodcroft B.J."/>
            <person name="Vervoort M."/>
            <person name="Kosik K.S."/>
            <person name="Manning G."/>
            <person name="Degnan B.M."/>
            <person name="Rokhsar D.S."/>
        </authorList>
    </citation>
    <scope>NUCLEOTIDE SEQUENCE [LARGE SCALE GENOMIC DNA]</scope>
</reference>
<dbReference type="InParanoid" id="A0A1X7V6Q5"/>
<feature type="domain" description="RING-type" evidence="7">
    <location>
        <begin position="19"/>
        <end position="60"/>
    </location>
</feature>
<dbReference type="SMART" id="SM00184">
    <property type="entry name" value="RING"/>
    <property type="match status" value="1"/>
</dbReference>
<evidence type="ECO:0000256" key="6">
    <source>
        <dbReference type="PROSITE-ProRule" id="PRU00504"/>
    </source>
</evidence>
<keyword evidence="3 5" id="KW-0863">Zinc-finger</keyword>
<dbReference type="PANTHER" id="PTHR24104">
    <property type="entry name" value="E3 UBIQUITIN-PROTEIN LIGASE NHLRC1-RELATED"/>
    <property type="match status" value="1"/>
</dbReference>
<feature type="repeat" description="NHL" evidence="6">
    <location>
        <begin position="596"/>
        <end position="634"/>
    </location>
</feature>
<evidence type="ECO:0000256" key="1">
    <source>
        <dbReference type="ARBA" id="ARBA00022723"/>
    </source>
</evidence>
<dbReference type="InterPro" id="IPR050952">
    <property type="entry name" value="TRIM-NHL_E3_ligases"/>
</dbReference>